<dbReference type="InterPro" id="IPR020846">
    <property type="entry name" value="MFS_dom"/>
</dbReference>
<sequence>MHRLIVTVNSVVKINNQYNCQVQPHFIEVKIMDKTPHQEDRAFFGHPRPLNSLFFTELWERFSYYGIRPLLILYMTAIVSEGGLGLDRASAAALIGLFAGSIYLMTIFGGWIADNWLGQSKSVWIGAVIIAMGHLSIALSAFLDQFFFYFGLVLIVLGTGLFKTCIAVIVGTLYSATDTRRDAGFSIFYMGINLGAFVAPLLTGLMVEQHGWHLGFGIGGIGMLISVLIFRFIAIPQMQRLNQHTDAAHAPAYDQPVVKHPHAGKIVAAFLIFVALSICIVTLGWVQINTILISSILTVGIVVIITAYFIYLIFFAGFNRQEKIQVLLCFILIMAAALFWSASEQQPTAFNIFARDYTDRMLMGFEIPTVWFQSINPIFIVLFSPVIAWVWVKLGQSNRDPSYIIKFVLALFMAAIGYIIMALASQAAMTGQGGLVSPLWMVASLFMLTIGELCLSPIGLSAMTKLSPTLIRGQIMGLWCTAIALGNLIAGLVGGEILSQSLEHFPTLFFKCVFILCIGAILLLTLHPMMKKRLQQPASN</sequence>
<feature type="transmembrane region" description="Helical" evidence="9">
    <location>
        <begin position="475"/>
        <end position="493"/>
    </location>
</feature>
<dbReference type="SUPFAM" id="SSF103473">
    <property type="entry name" value="MFS general substrate transporter"/>
    <property type="match status" value="2"/>
</dbReference>
<feature type="transmembrane region" description="Helical" evidence="9">
    <location>
        <begin position="291"/>
        <end position="314"/>
    </location>
</feature>
<keyword evidence="3" id="KW-1003">Cell membrane</keyword>
<feature type="domain" description="Major facilitator superfamily (MFS) profile" evidence="10">
    <location>
        <begin position="52"/>
        <end position="531"/>
    </location>
</feature>
<keyword evidence="6 9" id="KW-1133">Transmembrane helix</keyword>
<keyword evidence="12" id="KW-1185">Reference proteome</keyword>
<comment type="similarity">
    <text evidence="8">Belongs to the major facilitator superfamily. Proton-dependent oligopeptide transporter (POT/PTR) (TC 2.A.17) family.</text>
</comment>
<evidence type="ECO:0000256" key="6">
    <source>
        <dbReference type="ARBA" id="ARBA00022989"/>
    </source>
</evidence>
<dbReference type="InterPro" id="IPR005279">
    <property type="entry name" value="Dipep/tripep_permease"/>
</dbReference>
<feature type="transmembrane region" description="Helical" evidence="9">
    <location>
        <begin position="186"/>
        <end position="206"/>
    </location>
</feature>
<dbReference type="AlphaFoldDB" id="A0A4R1XTV8"/>
<feature type="transmembrane region" description="Helical" evidence="9">
    <location>
        <begin position="212"/>
        <end position="234"/>
    </location>
</feature>
<dbReference type="InterPro" id="IPR000109">
    <property type="entry name" value="POT_fam"/>
</dbReference>
<dbReference type="NCBIfam" id="TIGR00924">
    <property type="entry name" value="yjdL_sub1_fam"/>
    <property type="match status" value="1"/>
</dbReference>
<comment type="caution">
    <text evidence="11">The sequence shown here is derived from an EMBL/GenBank/DDBJ whole genome shotgun (WGS) entry which is preliminary data.</text>
</comment>
<dbReference type="CDD" id="cd17346">
    <property type="entry name" value="MFS_DtpA_like"/>
    <property type="match status" value="1"/>
</dbReference>
<gene>
    <name evidence="11" type="ORF">EC844_1123</name>
</gene>
<accession>A0A4R1XTV8</accession>
<feature type="transmembrane region" description="Helical" evidence="9">
    <location>
        <begin position="505"/>
        <end position="526"/>
    </location>
</feature>
<keyword evidence="2 8" id="KW-0813">Transport</keyword>
<keyword evidence="5" id="KW-0571">Peptide transport</keyword>
<dbReference type="GO" id="GO:1904680">
    <property type="term" value="F:peptide transmembrane transporter activity"/>
    <property type="evidence" value="ECO:0007669"/>
    <property type="project" value="InterPro"/>
</dbReference>
<feature type="transmembrane region" description="Helical" evidence="9">
    <location>
        <begin position="91"/>
        <end position="111"/>
    </location>
</feature>
<feature type="transmembrane region" description="Helical" evidence="9">
    <location>
        <begin position="62"/>
        <end position="79"/>
    </location>
</feature>
<feature type="transmembrane region" description="Helical" evidence="9">
    <location>
        <begin position="326"/>
        <end position="343"/>
    </location>
</feature>
<organism evidence="11 12">
    <name type="scientific">Acinetobacter calcoaceticus</name>
    <dbReference type="NCBI Taxonomy" id="471"/>
    <lineage>
        <taxon>Bacteria</taxon>
        <taxon>Pseudomonadati</taxon>
        <taxon>Pseudomonadota</taxon>
        <taxon>Gammaproteobacteria</taxon>
        <taxon>Moraxellales</taxon>
        <taxon>Moraxellaceae</taxon>
        <taxon>Acinetobacter</taxon>
        <taxon>Acinetobacter calcoaceticus/baumannii complex</taxon>
    </lineage>
</organism>
<dbReference type="PROSITE" id="PS01023">
    <property type="entry name" value="PTR2_2"/>
    <property type="match status" value="1"/>
</dbReference>
<evidence type="ECO:0000313" key="12">
    <source>
        <dbReference type="Proteomes" id="UP000294963"/>
    </source>
</evidence>
<evidence type="ECO:0000256" key="5">
    <source>
        <dbReference type="ARBA" id="ARBA00022856"/>
    </source>
</evidence>
<evidence type="ECO:0000256" key="1">
    <source>
        <dbReference type="ARBA" id="ARBA00004651"/>
    </source>
</evidence>
<dbReference type="PANTHER" id="PTHR23517">
    <property type="entry name" value="RESISTANCE PROTEIN MDTM, PUTATIVE-RELATED-RELATED"/>
    <property type="match status" value="1"/>
</dbReference>
<dbReference type="Gene3D" id="1.20.1250.20">
    <property type="entry name" value="MFS general substrate transporter like domains"/>
    <property type="match status" value="1"/>
</dbReference>
<keyword evidence="7 9" id="KW-0472">Membrane</keyword>
<evidence type="ECO:0000256" key="7">
    <source>
        <dbReference type="ARBA" id="ARBA00023136"/>
    </source>
</evidence>
<reference evidence="11 12" key="1">
    <citation type="submission" date="2019-03" db="EMBL/GenBank/DDBJ databases">
        <title>Genomic analyses of the natural microbiome of Caenorhabditis elegans.</title>
        <authorList>
            <person name="Samuel B."/>
        </authorList>
    </citation>
    <scope>NUCLEOTIDE SEQUENCE [LARGE SCALE GENOMIC DNA]</scope>
    <source>
        <strain evidence="11 12">JUb89</strain>
    </source>
</reference>
<dbReference type="PANTHER" id="PTHR23517:SF15">
    <property type="entry name" value="PROTON-DEPENDENT OLIGOPEPTIDE FAMILY TRANSPORT PROTEIN"/>
    <property type="match status" value="1"/>
</dbReference>
<dbReference type="PROSITE" id="PS50850">
    <property type="entry name" value="MFS"/>
    <property type="match status" value="1"/>
</dbReference>
<evidence type="ECO:0000256" key="8">
    <source>
        <dbReference type="RuleBase" id="RU003755"/>
    </source>
</evidence>
<feature type="transmembrane region" description="Helical" evidence="9">
    <location>
        <begin position="149"/>
        <end position="174"/>
    </location>
</feature>
<feature type="transmembrane region" description="Helical" evidence="9">
    <location>
        <begin position="266"/>
        <end position="285"/>
    </location>
</feature>
<protein>
    <submittedName>
        <fullName evidence="11">POT family proton-dependent oligopeptide transporter</fullName>
    </submittedName>
</protein>
<evidence type="ECO:0000256" key="3">
    <source>
        <dbReference type="ARBA" id="ARBA00022475"/>
    </source>
</evidence>
<dbReference type="GO" id="GO:0006857">
    <property type="term" value="P:oligopeptide transport"/>
    <property type="evidence" value="ECO:0007669"/>
    <property type="project" value="InterPro"/>
</dbReference>
<evidence type="ECO:0000313" key="11">
    <source>
        <dbReference type="EMBL" id="TCM66561.1"/>
    </source>
</evidence>
<dbReference type="GO" id="GO:0005886">
    <property type="term" value="C:plasma membrane"/>
    <property type="evidence" value="ECO:0007669"/>
    <property type="project" value="UniProtKB-SubCell"/>
</dbReference>
<dbReference type="InterPro" id="IPR018456">
    <property type="entry name" value="PTR2_symporter_CS"/>
</dbReference>
<keyword evidence="5" id="KW-0653">Protein transport</keyword>
<feature type="transmembrane region" description="Helical" evidence="9">
    <location>
        <begin position="439"/>
        <end position="463"/>
    </location>
</feature>
<feature type="transmembrane region" description="Helical" evidence="9">
    <location>
        <begin position="404"/>
        <end position="427"/>
    </location>
</feature>
<dbReference type="InterPro" id="IPR050171">
    <property type="entry name" value="MFS_Transporters"/>
</dbReference>
<name>A0A4R1XTV8_ACICA</name>
<feature type="transmembrane region" description="Helical" evidence="9">
    <location>
        <begin position="370"/>
        <end position="392"/>
    </location>
</feature>
<dbReference type="Pfam" id="PF00854">
    <property type="entry name" value="PTR2"/>
    <property type="match status" value="1"/>
</dbReference>
<evidence type="ECO:0000256" key="2">
    <source>
        <dbReference type="ARBA" id="ARBA00022448"/>
    </source>
</evidence>
<evidence type="ECO:0000256" key="9">
    <source>
        <dbReference type="SAM" id="Phobius"/>
    </source>
</evidence>
<dbReference type="Proteomes" id="UP000294963">
    <property type="component" value="Unassembled WGS sequence"/>
</dbReference>
<evidence type="ECO:0000259" key="10">
    <source>
        <dbReference type="PROSITE" id="PS50850"/>
    </source>
</evidence>
<evidence type="ECO:0000256" key="4">
    <source>
        <dbReference type="ARBA" id="ARBA00022692"/>
    </source>
</evidence>
<keyword evidence="4 8" id="KW-0812">Transmembrane</keyword>
<dbReference type="InterPro" id="IPR036259">
    <property type="entry name" value="MFS_trans_sf"/>
</dbReference>
<proteinExistence type="inferred from homology"/>
<dbReference type="EMBL" id="SLVJ01000012">
    <property type="protein sequence ID" value="TCM66561.1"/>
    <property type="molecule type" value="Genomic_DNA"/>
</dbReference>
<feature type="transmembrane region" description="Helical" evidence="9">
    <location>
        <begin position="123"/>
        <end position="143"/>
    </location>
</feature>
<comment type="subcellular location">
    <subcellularLocation>
        <location evidence="1">Cell membrane</location>
        <topology evidence="1">Multi-pass membrane protein</topology>
    </subcellularLocation>
    <subcellularLocation>
        <location evidence="8">Membrane</location>
        <topology evidence="8">Multi-pass membrane protein</topology>
    </subcellularLocation>
</comment>